<dbReference type="InterPro" id="IPR004089">
    <property type="entry name" value="MCPsignal_dom"/>
</dbReference>
<keyword evidence="1 2" id="KW-0807">Transducer</keyword>
<organism evidence="4 5">
    <name type="scientific">Andreesenia angusta</name>
    <dbReference type="NCBI Taxonomy" id="39480"/>
    <lineage>
        <taxon>Bacteria</taxon>
        <taxon>Bacillati</taxon>
        <taxon>Bacillota</taxon>
        <taxon>Tissierellia</taxon>
        <taxon>Tissierellales</taxon>
        <taxon>Gottschalkiaceae</taxon>
        <taxon>Andreesenia</taxon>
    </lineage>
</organism>
<dbReference type="SMART" id="SM00283">
    <property type="entry name" value="MA"/>
    <property type="match status" value="1"/>
</dbReference>
<feature type="domain" description="Methyl-accepting transducer" evidence="3">
    <location>
        <begin position="314"/>
        <end position="564"/>
    </location>
</feature>
<proteinExistence type="predicted"/>
<dbReference type="Pfam" id="PF00015">
    <property type="entry name" value="MCPsignal"/>
    <property type="match status" value="1"/>
</dbReference>
<dbReference type="STRING" id="39480.EUAN_21730"/>
<dbReference type="Gene3D" id="3.90.1520.10">
    <property type="entry name" value="H-NOX domain"/>
    <property type="match status" value="1"/>
</dbReference>
<protein>
    <submittedName>
        <fullName evidence="4">Methyl-accepting chemotaxis protein 4</fullName>
    </submittedName>
</protein>
<dbReference type="PANTHER" id="PTHR32089:SF112">
    <property type="entry name" value="LYSOZYME-LIKE PROTEIN-RELATED"/>
    <property type="match status" value="1"/>
</dbReference>
<evidence type="ECO:0000259" key="3">
    <source>
        <dbReference type="PROSITE" id="PS50111"/>
    </source>
</evidence>
<sequence>MKGTVVSAWVKTSRKVFGDSVAEAGLQTMGFPSDKLFTPTEEVDDSKVRSFISFLASKSGKSESEIWKLIGMDNIITFAKDYPAFFKQDNLYSFLRSMYDVHVVIASRIKGAKPPLVSIKPISDYVAQMSYESQRGMFDYFHGMLQGAAKHFGENIKVDTVEKTSTKTVINIKFEDKILYRKSYKLNKLASLGFIRDIGIKSGVLNLLLAGLPSAIVFGLFGAVPGIITVLLLSFIVPSVAVKSLMAPLSLIRKQILDLKERVYSGDVVISSNDELEEMNEILGEYKSSIKTDFVGFKGLTDELNSFTDTFREISDNMEHISRDISNVVEEVAHVAVSQAQETEESAFLLHRNIDTLNSIVEKENQSKDELESSVDMLQSGYSDLRGASESLEQMLLDFKKVNEDSVILKEQARGVTQIVDTVEVIAEQTNLLALNAAIEASRAGEYGRGFSVVAEEIRALAEESKEAVKNINIGLKTFVREIDSVVSQVEQQYNVLTVQNEKLSGVADGNQRSVEGIQKVSEAIIEMIEDLTTETESINKLSQSIESLASIAEENSASSEEVSSSVSTFTGELENMMSNINEFKRVAETFRGDLDQYHM</sequence>
<accession>A0A1S1V4X0</accession>
<reference evidence="4 5" key="1">
    <citation type="submission" date="2016-09" db="EMBL/GenBank/DDBJ databases">
        <title>Genome sequence of Eubacterium angustum.</title>
        <authorList>
            <person name="Poehlein A."/>
            <person name="Daniel R."/>
        </authorList>
    </citation>
    <scope>NUCLEOTIDE SEQUENCE [LARGE SCALE GENOMIC DNA]</scope>
    <source>
        <strain evidence="4 5">DSM 1989</strain>
    </source>
</reference>
<evidence type="ECO:0000313" key="5">
    <source>
        <dbReference type="Proteomes" id="UP000180254"/>
    </source>
</evidence>
<dbReference type="Proteomes" id="UP000180254">
    <property type="component" value="Unassembled WGS sequence"/>
</dbReference>
<evidence type="ECO:0000256" key="1">
    <source>
        <dbReference type="ARBA" id="ARBA00023224"/>
    </source>
</evidence>
<dbReference type="OrthoDB" id="1660488at2"/>
<dbReference type="GO" id="GO:0016020">
    <property type="term" value="C:membrane"/>
    <property type="evidence" value="ECO:0007669"/>
    <property type="project" value="InterPro"/>
</dbReference>
<name>A0A1S1V4X0_9FIRM</name>
<gene>
    <name evidence="4" type="primary">mcp4_3</name>
    <name evidence="4" type="ORF">EUAN_21730</name>
</gene>
<evidence type="ECO:0000313" key="4">
    <source>
        <dbReference type="EMBL" id="OHW61430.1"/>
    </source>
</evidence>
<dbReference type="EMBL" id="MKIE01000013">
    <property type="protein sequence ID" value="OHW61430.1"/>
    <property type="molecule type" value="Genomic_DNA"/>
</dbReference>
<dbReference type="Gene3D" id="1.10.287.950">
    <property type="entry name" value="Methyl-accepting chemotaxis protein"/>
    <property type="match status" value="1"/>
</dbReference>
<dbReference type="InterPro" id="IPR038158">
    <property type="entry name" value="H-NOX_domain_sf"/>
</dbReference>
<dbReference type="Pfam" id="PF07700">
    <property type="entry name" value="HNOB"/>
    <property type="match status" value="1"/>
</dbReference>
<dbReference type="PROSITE" id="PS50111">
    <property type="entry name" value="CHEMOTAXIS_TRANSDUC_2"/>
    <property type="match status" value="1"/>
</dbReference>
<dbReference type="InterPro" id="IPR024096">
    <property type="entry name" value="NO_sig/Golgi_transp_ligand-bd"/>
</dbReference>
<dbReference type="InterPro" id="IPR011644">
    <property type="entry name" value="Heme_NO-bd"/>
</dbReference>
<dbReference type="AlphaFoldDB" id="A0A1S1V4X0"/>
<dbReference type="GO" id="GO:0020037">
    <property type="term" value="F:heme binding"/>
    <property type="evidence" value="ECO:0007669"/>
    <property type="project" value="InterPro"/>
</dbReference>
<comment type="caution">
    <text evidence="4">The sequence shown here is derived from an EMBL/GenBank/DDBJ whole genome shotgun (WGS) entry which is preliminary data.</text>
</comment>
<dbReference type="GO" id="GO:0007165">
    <property type="term" value="P:signal transduction"/>
    <property type="evidence" value="ECO:0007669"/>
    <property type="project" value="UniProtKB-KW"/>
</dbReference>
<dbReference type="SUPFAM" id="SSF111126">
    <property type="entry name" value="Ligand-binding domain in the NO signalling and Golgi transport"/>
    <property type="match status" value="1"/>
</dbReference>
<dbReference type="PANTHER" id="PTHR32089">
    <property type="entry name" value="METHYL-ACCEPTING CHEMOTAXIS PROTEIN MCPB"/>
    <property type="match status" value="1"/>
</dbReference>
<dbReference type="RefSeq" id="WP_071064370.1">
    <property type="nucleotide sequence ID" value="NZ_MKIE01000013.1"/>
</dbReference>
<evidence type="ECO:0000256" key="2">
    <source>
        <dbReference type="PROSITE-ProRule" id="PRU00284"/>
    </source>
</evidence>
<keyword evidence="5" id="KW-1185">Reference proteome</keyword>
<dbReference type="SUPFAM" id="SSF58104">
    <property type="entry name" value="Methyl-accepting chemotaxis protein (MCP) signaling domain"/>
    <property type="match status" value="1"/>
</dbReference>